<dbReference type="PANTHER" id="PTHR35568:SF1">
    <property type="entry name" value="TRANSCRIPTIONAL REGULATOR DAUR"/>
    <property type="match status" value="1"/>
</dbReference>
<dbReference type="Proteomes" id="UP000250223">
    <property type="component" value="Unassembled WGS sequence"/>
</dbReference>
<protein>
    <submittedName>
        <fullName evidence="3">Transcriptional regulator</fullName>
    </submittedName>
    <submittedName>
        <fullName evidence="4">YheO domain-containing protein</fullName>
    </submittedName>
</protein>
<dbReference type="InterPro" id="IPR039445">
    <property type="entry name" value="DauR-like_HTH"/>
</dbReference>
<reference evidence="4 5" key="1">
    <citation type="submission" date="2018-06" db="EMBL/GenBank/DDBJ databases">
        <authorList>
            <consortium name="Pathogen Informatics"/>
            <person name="Doyle S."/>
        </authorList>
    </citation>
    <scope>NUCLEOTIDE SEQUENCE [LARGE SCALE GENOMIC DNA]</scope>
    <source>
        <strain evidence="4 5">NCTC13028</strain>
    </source>
</reference>
<evidence type="ECO:0000259" key="2">
    <source>
        <dbReference type="Pfam" id="PF13309"/>
    </source>
</evidence>
<proteinExistence type="predicted"/>
<dbReference type="RefSeq" id="WP_111921029.1">
    <property type="nucleotide sequence ID" value="NZ_JABFIF010000053.1"/>
</dbReference>
<organism evidence="4 5">
    <name type="scientific">Clostridium cochlearium</name>
    <dbReference type="NCBI Taxonomy" id="1494"/>
    <lineage>
        <taxon>Bacteria</taxon>
        <taxon>Bacillati</taxon>
        <taxon>Bacillota</taxon>
        <taxon>Clostridia</taxon>
        <taxon>Eubacteriales</taxon>
        <taxon>Clostridiaceae</taxon>
        <taxon>Clostridium</taxon>
    </lineage>
</organism>
<evidence type="ECO:0000313" key="5">
    <source>
        <dbReference type="Proteomes" id="UP000250223"/>
    </source>
</evidence>
<gene>
    <name evidence="3" type="ORF">HMJ28_13215</name>
    <name evidence="4" type="ORF">NCTC13028_00097</name>
</gene>
<dbReference type="InterPro" id="IPR013559">
    <property type="entry name" value="YheO"/>
</dbReference>
<evidence type="ECO:0000313" key="4">
    <source>
        <dbReference type="EMBL" id="SQB32977.1"/>
    </source>
</evidence>
<evidence type="ECO:0000313" key="3">
    <source>
        <dbReference type="EMBL" id="NOH17313.1"/>
    </source>
</evidence>
<dbReference type="AlphaFoldDB" id="A0A2X2W0Z4"/>
<evidence type="ECO:0000313" key="6">
    <source>
        <dbReference type="Proteomes" id="UP000528432"/>
    </source>
</evidence>
<feature type="domain" description="YheO-like" evidence="1">
    <location>
        <begin position="6"/>
        <end position="117"/>
    </location>
</feature>
<dbReference type="PANTHER" id="PTHR35568">
    <property type="entry name" value="TRANSCRIPTIONAL REGULATOR DAUR"/>
    <property type="match status" value="1"/>
</dbReference>
<name>A0A2X2W0Z4_CLOCO</name>
<sequence length="231" mass="25978">MKEYMLKQYSILVEFLGKVLGPDYEIVLHDLTDKTSSVVAIANGHVSGRSIGAPLTNLGLKTIAMGNYKNSDYLINYNGASRNNRVLRSSTMFIKDENEEIVAMLCINFDDSKYIALSEEILKLCHPNDLMLENSTYDSVNSILNDVPENFSESISEVTETVLNKVLADENIPIDRLTQDERLNIVDILNQKGVFMLKGAVSEVANQLQCSEPSIYRYLSIINKDKNKDKK</sequence>
<evidence type="ECO:0000259" key="1">
    <source>
        <dbReference type="Pfam" id="PF08348"/>
    </source>
</evidence>
<dbReference type="EMBL" id="UAWC01000001">
    <property type="protein sequence ID" value="SQB32977.1"/>
    <property type="molecule type" value="Genomic_DNA"/>
</dbReference>
<dbReference type="Pfam" id="PF08348">
    <property type="entry name" value="PAS_6"/>
    <property type="match status" value="1"/>
</dbReference>
<accession>A0A2X2W0Z4</accession>
<feature type="domain" description="Transcriptional regulator DauR-like HTH" evidence="2">
    <location>
        <begin position="160"/>
        <end position="219"/>
    </location>
</feature>
<dbReference type="InterPro" id="IPR039446">
    <property type="entry name" value="DauR-like"/>
</dbReference>
<dbReference type="EMBL" id="JABFIF010000053">
    <property type="protein sequence ID" value="NOH17313.1"/>
    <property type="molecule type" value="Genomic_DNA"/>
</dbReference>
<dbReference type="Pfam" id="PF13309">
    <property type="entry name" value="HTH_22"/>
    <property type="match status" value="1"/>
</dbReference>
<reference evidence="3 6" key="2">
    <citation type="submission" date="2020-05" db="EMBL/GenBank/DDBJ databases">
        <title>Draft genome sequence of Clostridium cochlearium strain AGROS13 isolated from a sheep dairy farm in New Zealand.</title>
        <authorList>
            <person name="Gupta T.B."/>
            <person name="Jauregui R."/>
            <person name="Risson A.N."/>
            <person name="Brightwell G."/>
            <person name="Maclean P."/>
        </authorList>
    </citation>
    <scope>NUCLEOTIDE SEQUENCE [LARGE SCALE GENOMIC DNA]</scope>
    <source>
        <strain evidence="3 6">AGROS13</strain>
    </source>
</reference>
<dbReference type="Proteomes" id="UP000528432">
    <property type="component" value="Unassembled WGS sequence"/>
</dbReference>